<evidence type="ECO:0000256" key="1">
    <source>
        <dbReference type="SAM" id="MobiDB-lite"/>
    </source>
</evidence>
<feature type="region of interest" description="Disordered" evidence="1">
    <location>
        <begin position="28"/>
        <end position="90"/>
    </location>
</feature>
<feature type="compositionally biased region" description="Pro residues" evidence="1">
    <location>
        <begin position="125"/>
        <end position="137"/>
    </location>
</feature>
<name>A0A371D8F7_9APHY</name>
<feature type="region of interest" description="Disordered" evidence="1">
    <location>
        <begin position="122"/>
        <end position="162"/>
    </location>
</feature>
<keyword evidence="3" id="KW-1185">Reference proteome</keyword>
<evidence type="ECO:0000313" key="3">
    <source>
        <dbReference type="Proteomes" id="UP000256964"/>
    </source>
</evidence>
<gene>
    <name evidence="2" type="ORF">OH76DRAFT_630776</name>
</gene>
<evidence type="ECO:0000313" key="2">
    <source>
        <dbReference type="EMBL" id="RDX48825.1"/>
    </source>
</evidence>
<organism evidence="2 3">
    <name type="scientific">Lentinus brumalis</name>
    <dbReference type="NCBI Taxonomy" id="2498619"/>
    <lineage>
        <taxon>Eukaryota</taxon>
        <taxon>Fungi</taxon>
        <taxon>Dikarya</taxon>
        <taxon>Basidiomycota</taxon>
        <taxon>Agaricomycotina</taxon>
        <taxon>Agaricomycetes</taxon>
        <taxon>Polyporales</taxon>
        <taxon>Polyporaceae</taxon>
        <taxon>Lentinus</taxon>
    </lineage>
</organism>
<dbReference type="EMBL" id="KZ857409">
    <property type="protein sequence ID" value="RDX48825.1"/>
    <property type="molecule type" value="Genomic_DNA"/>
</dbReference>
<protein>
    <submittedName>
        <fullName evidence="2">Uncharacterized protein</fullName>
    </submittedName>
</protein>
<accession>A0A371D8F7</accession>
<sequence>MHIAGREGRLGGLFPHITASVLMVDRRQNSEMSTHARSSGYRHTPARESKPTGTWRRAIPSSVSLEGAGAGRGSGSRSDDTEQLEAALRTPRRHKIDALYVWHGLSPDSVLRLRGVQRTREPRLWPAPLPSTQPAPPSADSSLLQRPDSARPGGCASPNAAG</sequence>
<dbReference type="AlphaFoldDB" id="A0A371D8F7"/>
<proteinExistence type="predicted"/>
<dbReference type="Proteomes" id="UP000256964">
    <property type="component" value="Unassembled WGS sequence"/>
</dbReference>
<reference evidence="2 3" key="1">
    <citation type="journal article" date="2018" name="Biotechnol. Biofuels">
        <title>Integrative visual omics of the white-rot fungus Polyporus brumalis exposes the biotechnological potential of its oxidative enzymes for delignifying raw plant biomass.</title>
        <authorList>
            <person name="Miyauchi S."/>
            <person name="Rancon A."/>
            <person name="Drula E."/>
            <person name="Hage H."/>
            <person name="Chaduli D."/>
            <person name="Favel A."/>
            <person name="Grisel S."/>
            <person name="Henrissat B."/>
            <person name="Herpoel-Gimbert I."/>
            <person name="Ruiz-Duenas F.J."/>
            <person name="Chevret D."/>
            <person name="Hainaut M."/>
            <person name="Lin J."/>
            <person name="Wang M."/>
            <person name="Pangilinan J."/>
            <person name="Lipzen A."/>
            <person name="Lesage-Meessen L."/>
            <person name="Navarro D."/>
            <person name="Riley R."/>
            <person name="Grigoriev I.V."/>
            <person name="Zhou S."/>
            <person name="Raouche S."/>
            <person name="Rosso M.N."/>
        </authorList>
    </citation>
    <scope>NUCLEOTIDE SEQUENCE [LARGE SCALE GENOMIC DNA]</scope>
    <source>
        <strain evidence="2 3">BRFM 1820</strain>
    </source>
</reference>